<sequence length="198" mass="22409">MAREVEVLKGSRTTTPPIPSNSLTLQSSNPLPSTSYRTATRQRKSRVRQYGAGSRVPLEFDEEDEDFWELGLALCWMRQYRFQSNVKLLVNRKGTSRDDGVRVDSLLSPSSASVNIDDDVVRTVDEEIWHGWDYGDKMAIGSVSSTKRYGNVLMISLCWVFLDAEQEASKLIAIADGEGRKRKGRERRKHLSSNILIV</sequence>
<proteinExistence type="predicted"/>
<accession>A0A0C9WQI1</accession>
<feature type="region of interest" description="Disordered" evidence="1">
    <location>
        <begin position="1"/>
        <end position="48"/>
    </location>
</feature>
<name>A0A0C9WQI1_9AGAR</name>
<evidence type="ECO:0000256" key="1">
    <source>
        <dbReference type="SAM" id="MobiDB-lite"/>
    </source>
</evidence>
<dbReference type="AlphaFoldDB" id="A0A0C9WQI1"/>
<reference evidence="2 3" key="1">
    <citation type="submission" date="2014-04" db="EMBL/GenBank/DDBJ databases">
        <authorList>
            <consortium name="DOE Joint Genome Institute"/>
            <person name="Kuo A."/>
            <person name="Kohler A."/>
            <person name="Nagy L.G."/>
            <person name="Floudas D."/>
            <person name="Copeland A."/>
            <person name="Barry K.W."/>
            <person name="Cichocki N."/>
            <person name="Veneault-Fourrey C."/>
            <person name="LaButti K."/>
            <person name="Lindquist E.A."/>
            <person name="Lipzen A."/>
            <person name="Lundell T."/>
            <person name="Morin E."/>
            <person name="Murat C."/>
            <person name="Sun H."/>
            <person name="Tunlid A."/>
            <person name="Henrissat B."/>
            <person name="Grigoriev I.V."/>
            <person name="Hibbett D.S."/>
            <person name="Martin F."/>
            <person name="Nordberg H.P."/>
            <person name="Cantor M.N."/>
            <person name="Hua S.X."/>
        </authorList>
    </citation>
    <scope>NUCLEOTIDE SEQUENCE [LARGE SCALE GENOMIC DNA]</scope>
    <source>
        <strain evidence="2 3">LaAM-08-1</strain>
    </source>
</reference>
<evidence type="ECO:0000313" key="3">
    <source>
        <dbReference type="Proteomes" id="UP000054477"/>
    </source>
</evidence>
<gene>
    <name evidence="2" type="ORF">K443DRAFT_12878</name>
</gene>
<dbReference type="EMBL" id="KN838844">
    <property type="protein sequence ID" value="KIJ93435.1"/>
    <property type="molecule type" value="Genomic_DNA"/>
</dbReference>
<protein>
    <submittedName>
        <fullName evidence="2">Uncharacterized protein</fullName>
    </submittedName>
</protein>
<evidence type="ECO:0000313" key="2">
    <source>
        <dbReference type="EMBL" id="KIJ93435.1"/>
    </source>
</evidence>
<feature type="compositionally biased region" description="Polar residues" evidence="1">
    <location>
        <begin position="11"/>
        <end position="39"/>
    </location>
</feature>
<dbReference type="Proteomes" id="UP000054477">
    <property type="component" value="Unassembled WGS sequence"/>
</dbReference>
<reference evidence="3" key="2">
    <citation type="submission" date="2015-01" db="EMBL/GenBank/DDBJ databases">
        <title>Evolutionary Origins and Diversification of the Mycorrhizal Mutualists.</title>
        <authorList>
            <consortium name="DOE Joint Genome Institute"/>
            <consortium name="Mycorrhizal Genomics Consortium"/>
            <person name="Kohler A."/>
            <person name="Kuo A."/>
            <person name="Nagy L.G."/>
            <person name="Floudas D."/>
            <person name="Copeland A."/>
            <person name="Barry K.W."/>
            <person name="Cichocki N."/>
            <person name="Veneault-Fourrey C."/>
            <person name="LaButti K."/>
            <person name="Lindquist E.A."/>
            <person name="Lipzen A."/>
            <person name="Lundell T."/>
            <person name="Morin E."/>
            <person name="Murat C."/>
            <person name="Riley R."/>
            <person name="Ohm R."/>
            <person name="Sun H."/>
            <person name="Tunlid A."/>
            <person name="Henrissat B."/>
            <person name="Grigoriev I.V."/>
            <person name="Hibbett D.S."/>
            <person name="Martin F."/>
        </authorList>
    </citation>
    <scope>NUCLEOTIDE SEQUENCE [LARGE SCALE GENOMIC DNA]</scope>
    <source>
        <strain evidence="3">LaAM-08-1</strain>
    </source>
</reference>
<keyword evidence="3" id="KW-1185">Reference proteome</keyword>
<dbReference type="HOGENOM" id="CLU_1378326_0_0_1"/>
<organism evidence="2 3">
    <name type="scientific">Laccaria amethystina LaAM-08-1</name>
    <dbReference type="NCBI Taxonomy" id="1095629"/>
    <lineage>
        <taxon>Eukaryota</taxon>
        <taxon>Fungi</taxon>
        <taxon>Dikarya</taxon>
        <taxon>Basidiomycota</taxon>
        <taxon>Agaricomycotina</taxon>
        <taxon>Agaricomycetes</taxon>
        <taxon>Agaricomycetidae</taxon>
        <taxon>Agaricales</taxon>
        <taxon>Agaricineae</taxon>
        <taxon>Hydnangiaceae</taxon>
        <taxon>Laccaria</taxon>
    </lineage>
</organism>